<proteinExistence type="predicted"/>
<dbReference type="HOGENOM" id="CLU_065010_3_0_4"/>
<evidence type="ECO:0000313" key="2">
    <source>
        <dbReference type="Proteomes" id="UP000053899"/>
    </source>
</evidence>
<organism evidence="1 2">
    <name type="scientific">Leptothrix ochracea L12</name>
    <dbReference type="NCBI Taxonomy" id="735332"/>
    <lineage>
        <taxon>Bacteria</taxon>
        <taxon>Pseudomonadati</taxon>
        <taxon>Pseudomonadota</taxon>
        <taxon>Betaproteobacteria</taxon>
        <taxon>Burkholderiales</taxon>
        <taxon>Sphaerotilaceae</taxon>
        <taxon>Leptothrix</taxon>
    </lineage>
</organism>
<evidence type="ECO:0000313" key="1">
    <source>
        <dbReference type="EMBL" id="EIM31380.1"/>
    </source>
</evidence>
<dbReference type="Gene3D" id="1.25.40.10">
    <property type="entry name" value="Tetratricopeptide repeat domain"/>
    <property type="match status" value="1"/>
</dbReference>
<dbReference type="InterPro" id="IPR010323">
    <property type="entry name" value="DUF924"/>
</dbReference>
<keyword evidence="2" id="KW-1185">Reference proteome</keyword>
<dbReference type="InterPro" id="IPR011990">
    <property type="entry name" value="TPR-like_helical_dom_sf"/>
</dbReference>
<dbReference type="AlphaFoldDB" id="I4Z588"/>
<dbReference type="SUPFAM" id="SSF48452">
    <property type="entry name" value="TPR-like"/>
    <property type="match status" value="1"/>
</dbReference>
<dbReference type="Pfam" id="PF06041">
    <property type="entry name" value="DUF924"/>
    <property type="match status" value="1"/>
</dbReference>
<name>I4Z588_9BURK</name>
<accession>I4Z588</accession>
<protein>
    <recommendedName>
        <fullName evidence="3">DUF924 domain-containing protein</fullName>
    </recommendedName>
</protein>
<evidence type="ECO:0008006" key="3">
    <source>
        <dbReference type="Google" id="ProtNLM"/>
    </source>
</evidence>
<dbReference type="Proteomes" id="UP000053899">
    <property type="component" value="Unassembled WGS sequence"/>
</dbReference>
<sequence length="97" mass="10703">MALTLAQTAVALHADAELALGQRTFLYMPYMHSESRQIHTVAVKLFSALGVSNSLDFELRHQAIIDCFGRFPHRNAILGRPSTAEELAFLQTPGSSF</sequence>
<dbReference type="EMBL" id="JH660689">
    <property type="protein sequence ID" value="EIM31380.1"/>
    <property type="molecule type" value="Genomic_DNA"/>
</dbReference>
<gene>
    <name evidence="1" type="ORF">LepocDRAFT_00001070</name>
</gene>
<reference evidence="1 2" key="1">
    <citation type="submission" date="2012-04" db="EMBL/GenBank/DDBJ databases">
        <title>Improved High-Quality Draft sequence of Leptothrix ochracea L12.</title>
        <authorList>
            <consortium name="US DOE Joint Genome Institute"/>
            <person name="Lucas S."/>
            <person name="Han J."/>
            <person name="Lapidus A."/>
            <person name="Cheng J.-F."/>
            <person name="Goodwin L."/>
            <person name="Pitluck S."/>
            <person name="Peters L."/>
            <person name="Zeytun A."/>
            <person name="Detter J.C."/>
            <person name="Han C."/>
            <person name="Tapia R."/>
            <person name="Land M."/>
            <person name="Hauser L."/>
            <person name="Kyrpides N."/>
            <person name="Ivanova N."/>
            <person name="Pagani I."/>
            <person name="Stepanauskas R."/>
            <person name="Masland D."/>
            <person name="Poulton N."/>
            <person name="Emerson D."/>
            <person name="Fleming E."/>
            <person name="Woyke T."/>
        </authorList>
    </citation>
    <scope>NUCLEOTIDE SEQUENCE [LARGE SCALE GENOMIC DNA]</scope>
    <source>
        <strain evidence="1 2">L12</strain>
    </source>
</reference>